<evidence type="ECO:0000313" key="2">
    <source>
        <dbReference type="Proteomes" id="UP001314170"/>
    </source>
</evidence>
<comment type="caution">
    <text evidence="1">The sequence shown here is derived from an EMBL/GenBank/DDBJ whole genome shotgun (WGS) entry which is preliminary data.</text>
</comment>
<name>A0AAV1SV00_9ROSI</name>
<gene>
    <name evidence="1" type="ORF">DCAF_LOCUS26671</name>
</gene>
<dbReference type="AlphaFoldDB" id="A0AAV1SV00"/>
<organism evidence="1 2">
    <name type="scientific">Dovyalis caffra</name>
    <dbReference type="NCBI Taxonomy" id="77055"/>
    <lineage>
        <taxon>Eukaryota</taxon>
        <taxon>Viridiplantae</taxon>
        <taxon>Streptophyta</taxon>
        <taxon>Embryophyta</taxon>
        <taxon>Tracheophyta</taxon>
        <taxon>Spermatophyta</taxon>
        <taxon>Magnoliopsida</taxon>
        <taxon>eudicotyledons</taxon>
        <taxon>Gunneridae</taxon>
        <taxon>Pentapetalae</taxon>
        <taxon>rosids</taxon>
        <taxon>fabids</taxon>
        <taxon>Malpighiales</taxon>
        <taxon>Salicaceae</taxon>
        <taxon>Flacourtieae</taxon>
        <taxon>Dovyalis</taxon>
    </lineage>
</organism>
<accession>A0AAV1SV00</accession>
<evidence type="ECO:0000313" key="1">
    <source>
        <dbReference type="EMBL" id="CAK7356400.1"/>
    </source>
</evidence>
<sequence>MKNPPRSTSLVEKTMVVVFTLNGGSELEFGEMGWRFLLPLTSKSETMKDG</sequence>
<dbReference type="EMBL" id="CAWUPB010001197">
    <property type="protein sequence ID" value="CAK7356400.1"/>
    <property type="molecule type" value="Genomic_DNA"/>
</dbReference>
<protein>
    <submittedName>
        <fullName evidence="1">Uncharacterized protein</fullName>
    </submittedName>
</protein>
<proteinExistence type="predicted"/>
<dbReference type="Proteomes" id="UP001314170">
    <property type="component" value="Unassembled WGS sequence"/>
</dbReference>
<keyword evidence="2" id="KW-1185">Reference proteome</keyword>
<reference evidence="1 2" key="1">
    <citation type="submission" date="2024-01" db="EMBL/GenBank/DDBJ databases">
        <authorList>
            <person name="Waweru B."/>
        </authorList>
    </citation>
    <scope>NUCLEOTIDE SEQUENCE [LARGE SCALE GENOMIC DNA]</scope>
</reference>